<sequence length="208" mass="22191">MNAHAFESDLREAGRSAIFGAAMPSAPSNTFVRAVMSVASALLAVRCTPTTAEAPPEVAAPATPPERDPEPPIERRIQGSWKVLSSSVRDQDGGVFAALVGQTVSIDGDRFVYTEYWNDMHGQPIAHTTTKIITLPPGTSPQAIDLRQASDAKGWDRVGIIVVDGDRLFLSLTYPNEPRPTTMEPAADGREVVTLKRIPAAPPVAPAP</sequence>
<proteinExistence type="predicted"/>
<evidence type="ECO:0000256" key="1">
    <source>
        <dbReference type="SAM" id="MobiDB-lite"/>
    </source>
</evidence>
<dbReference type="Proteomes" id="UP001164459">
    <property type="component" value="Chromosome"/>
</dbReference>
<keyword evidence="3" id="KW-1185">Reference proteome</keyword>
<dbReference type="RefSeq" id="WP_269033665.1">
    <property type="nucleotide sequence ID" value="NZ_CP114040.1"/>
</dbReference>
<accession>A0ABY7GWD4</accession>
<evidence type="ECO:0000313" key="3">
    <source>
        <dbReference type="Proteomes" id="UP001164459"/>
    </source>
</evidence>
<evidence type="ECO:0000313" key="2">
    <source>
        <dbReference type="EMBL" id="WAS91301.1"/>
    </source>
</evidence>
<protein>
    <recommendedName>
        <fullName evidence="4">Lipocalin-like domain-containing protein</fullName>
    </recommendedName>
</protein>
<feature type="compositionally biased region" description="Low complexity" evidence="1">
    <location>
        <begin position="51"/>
        <end position="61"/>
    </location>
</feature>
<dbReference type="EMBL" id="CP114040">
    <property type="protein sequence ID" value="WAS91301.1"/>
    <property type="molecule type" value="Genomic_DNA"/>
</dbReference>
<evidence type="ECO:0008006" key="4">
    <source>
        <dbReference type="Google" id="ProtNLM"/>
    </source>
</evidence>
<reference evidence="2" key="1">
    <citation type="submission" date="2022-11" db="EMBL/GenBank/DDBJ databases">
        <title>Minimal conservation of predation-associated metabolite biosynthetic gene clusters underscores biosynthetic potential of Myxococcota including descriptions for ten novel species: Archangium lansinium sp. nov., Myxococcus landrumus sp. nov., Nannocystis bai.</title>
        <authorList>
            <person name="Ahearne A."/>
            <person name="Stevens C."/>
            <person name="Dowd S."/>
        </authorList>
    </citation>
    <scope>NUCLEOTIDE SEQUENCE</scope>
    <source>
        <strain evidence="2">Fl3</strain>
    </source>
</reference>
<feature type="region of interest" description="Disordered" evidence="1">
    <location>
        <begin position="51"/>
        <end position="73"/>
    </location>
</feature>
<organism evidence="2 3">
    <name type="scientific">Nannocystis punicea</name>
    <dbReference type="NCBI Taxonomy" id="2995304"/>
    <lineage>
        <taxon>Bacteria</taxon>
        <taxon>Pseudomonadati</taxon>
        <taxon>Myxococcota</taxon>
        <taxon>Polyangia</taxon>
        <taxon>Nannocystales</taxon>
        <taxon>Nannocystaceae</taxon>
        <taxon>Nannocystis</taxon>
    </lineage>
</organism>
<name>A0ABY7GWD4_9BACT</name>
<gene>
    <name evidence="2" type="ORF">O0S08_34370</name>
</gene>